<gene>
    <name evidence="6" type="ORF">BC936DRAFT_144732</name>
</gene>
<evidence type="ECO:0000313" key="7">
    <source>
        <dbReference type="Proteomes" id="UP000268093"/>
    </source>
</evidence>
<keyword evidence="7" id="KW-1185">Reference proteome</keyword>
<evidence type="ECO:0000256" key="1">
    <source>
        <dbReference type="ARBA" id="ARBA00004586"/>
    </source>
</evidence>
<dbReference type="OrthoDB" id="2276068at2759"/>
<dbReference type="Proteomes" id="UP000268093">
    <property type="component" value="Unassembled WGS sequence"/>
</dbReference>
<comment type="subcellular location">
    <subcellularLocation>
        <location evidence="1">Endoplasmic reticulum membrane</location>
    </subcellularLocation>
</comment>
<name>A0A433DBU3_9FUNG</name>
<keyword evidence="2" id="KW-0808">Transferase</keyword>
<keyword evidence="4" id="KW-0812">Transmembrane</keyword>
<keyword evidence="4" id="KW-1133">Transmembrane helix</keyword>
<evidence type="ECO:0000259" key="5">
    <source>
        <dbReference type="Pfam" id="PF15924"/>
    </source>
</evidence>
<dbReference type="PANTHER" id="PTHR45919:SF1">
    <property type="entry name" value="GDP-MAN:MAN(3)GLCNAC(2)-PP-DOL ALPHA-1,2-MANNOSYLTRANSFERASE"/>
    <property type="match status" value="1"/>
</dbReference>
<dbReference type="AlphaFoldDB" id="A0A433DBU3"/>
<feature type="domain" description="ALG11 mannosyltransferase N-terminal" evidence="5">
    <location>
        <begin position="76"/>
        <end position="205"/>
    </location>
</feature>
<dbReference type="InterPro" id="IPR031814">
    <property type="entry name" value="ALG11_N"/>
</dbReference>
<feature type="transmembrane region" description="Helical" evidence="4">
    <location>
        <begin position="6"/>
        <end position="36"/>
    </location>
</feature>
<dbReference type="PANTHER" id="PTHR45919">
    <property type="entry name" value="GDP-MAN:MAN(3)GLCNAC(2)-PP-DOL ALPHA-1,2-MANNOSYLTRANSFERASE"/>
    <property type="match status" value="1"/>
</dbReference>
<comment type="caution">
    <text evidence="6">The sequence shown here is derived from an EMBL/GenBank/DDBJ whole genome shotgun (WGS) entry which is preliminary data.</text>
</comment>
<keyword evidence="3" id="KW-0256">Endoplasmic reticulum</keyword>
<evidence type="ECO:0000313" key="6">
    <source>
        <dbReference type="EMBL" id="RUP48304.1"/>
    </source>
</evidence>
<dbReference type="GO" id="GO:0005789">
    <property type="term" value="C:endoplasmic reticulum membrane"/>
    <property type="evidence" value="ECO:0007669"/>
    <property type="project" value="UniProtKB-SubCell"/>
</dbReference>
<evidence type="ECO:0000256" key="3">
    <source>
        <dbReference type="ARBA" id="ARBA00022824"/>
    </source>
</evidence>
<evidence type="ECO:0000256" key="2">
    <source>
        <dbReference type="ARBA" id="ARBA00022679"/>
    </source>
</evidence>
<sequence length="206" mass="23546">MLPIENIISIFFLACLLLSFAIGFASISTFTLISLIKARLLSNDRLHRRRVLLPLSPDVDDRPPFILGFFHPYWHARFNIELDPRTISFESLFRRGWVEDSRYLEYLIFILGVAINLNIVDGANDNAGVCHADIRVSHFLGRVSDTMGYAFTYPMVKLLTDAKVAAYVHYPTISSDMLKRVQERSAQHNNNPAIARNLVWSFGKLM</sequence>
<dbReference type="InterPro" id="IPR038013">
    <property type="entry name" value="ALG11"/>
</dbReference>
<organism evidence="6 7">
    <name type="scientific">Jimgerdemannia flammicorona</name>
    <dbReference type="NCBI Taxonomy" id="994334"/>
    <lineage>
        <taxon>Eukaryota</taxon>
        <taxon>Fungi</taxon>
        <taxon>Fungi incertae sedis</taxon>
        <taxon>Mucoromycota</taxon>
        <taxon>Mucoromycotina</taxon>
        <taxon>Endogonomycetes</taxon>
        <taxon>Endogonales</taxon>
        <taxon>Endogonaceae</taxon>
        <taxon>Jimgerdemannia</taxon>
    </lineage>
</organism>
<proteinExistence type="predicted"/>
<reference evidence="6 7" key="1">
    <citation type="journal article" date="2018" name="New Phytol.">
        <title>Phylogenomics of Endogonaceae and evolution of mycorrhizas within Mucoromycota.</title>
        <authorList>
            <person name="Chang Y."/>
            <person name="Desiro A."/>
            <person name="Na H."/>
            <person name="Sandor L."/>
            <person name="Lipzen A."/>
            <person name="Clum A."/>
            <person name="Barry K."/>
            <person name="Grigoriev I.V."/>
            <person name="Martin F.M."/>
            <person name="Stajich J.E."/>
            <person name="Smith M.E."/>
            <person name="Bonito G."/>
            <person name="Spatafora J.W."/>
        </authorList>
    </citation>
    <scope>NUCLEOTIDE SEQUENCE [LARGE SCALE GENOMIC DNA]</scope>
    <source>
        <strain evidence="6 7">GMNB39</strain>
    </source>
</reference>
<dbReference type="Pfam" id="PF15924">
    <property type="entry name" value="ALG11_N"/>
    <property type="match status" value="1"/>
</dbReference>
<keyword evidence="4" id="KW-0472">Membrane</keyword>
<dbReference type="EMBL" id="RBNI01003485">
    <property type="protein sequence ID" value="RUP48304.1"/>
    <property type="molecule type" value="Genomic_DNA"/>
</dbReference>
<protein>
    <recommendedName>
        <fullName evidence="5">ALG11 mannosyltransferase N-terminal domain-containing protein</fullName>
    </recommendedName>
</protein>
<accession>A0A433DBU3</accession>
<dbReference type="GO" id="GO:0004377">
    <property type="term" value="F:GDP-Man:Man(3)GlcNAc(2)-PP-Dol alpha-1,2-mannosyltransferase activity"/>
    <property type="evidence" value="ECO:0007669"/>
    <property type="project" value="InterPro"/>
</dbReference>
<dbReference type="GO" id="GO:0006487">
    <property type="term" value="P:protein N-linked glycosylation"/>
    <property type="evidence" value="ECO:0007669"/>
    <property type="project" value="TreeGrafter"/>
</dbReference>
<evidence type="ECO:0000256" key="4">
    <source>
        <dbReference type="SAM" id="Phobius"/>
    </source>
</evidence>